<keyword evidence="5 7" id="KW-1133">Transmembrane helix</keyword>
<evidence type="ECO:0000256" key="2">
    <source>
        <dbReference type="ARBA" id="ARBA00022448"/>
    </source>
</evidence>
<comment type="subcellular location">
    <subcellularLocation>
        <location evidence="1 7">Cell membrane</location>
        <topology evidence="1 7">Multi-pass membrane protein</topology>
    </subcellularLocation>
</comment>
<feature type="domain" description="ABC transmembrane type-1" evidence="8">
    <location>
        <begin position="86"/>
        <end position="299"/>
    </location>
</feature>
<evidence type="ECO:0000313" key="10">
    <source>
        <dbReference type="Proteomes" id="UP000228921"/>
    </source>
</evidence>
<dbReference type="PROSITE" id="PS50928">
    <property type="entry name" value="ABC_TM1"/>
    <property type="match status" value="1"/>
</dbReference>
<evidence type="ECO:0000256" key="6">
    <source>
        <dbReference type="ARBA" id="ARBA00023136"/>
    </source>
</evidence>
<evidence type="ECO:0000256" key="7">
    <source>
        <dbReference type="RuleBase" id="RU363032"/>
    </source>
</evidence>
<evidence type="ECO:0000256" key="3">
    <source>
        <dbReference type="ARBA" id="ARBA00022475"/>
    </source>
</evidence>
<feature type="transmembrane region" description="Helical" evidence="7">
    <location>
        <begin position="218"/>
        <end position="243"/>
    </location>
</feature>
<accession>A0A2M8P404</accession>
<dbReference type="PANTHER" id="PTHR30193">
    <property type="entry name" value="ABC TRANSPORTER PERMEASE PROTEIN"/>
    <property type="match status" value="1"/>
</dbReference>
<evidence type="ECO:0000256" key="1">
    <source>
        <dbReference type="ARBA" id="ARBA00004651"/>
    </source>
</evidence>
<organism evidence="9 10">
    <name type="scientific">Candidatus Thermofonsia Clade 1 bacterium</name>
    <dbReference type="NCBI Taxonomy" id="2364210"/>
    <lineage>
        <taxon>Bacteria</taxon>
        <taxon>Bacillati</taxon>
        <taxon>Chloroflexota</taxon>
        <taxon>Candidatus Thermofontia</taxon>
        <taxon>Candidatus Thermofonsia Clade 1</taxon>
    </lineage>
</organism>
<protein>
    <submittedName>
        <fullName evidence="9">ABC transporter permease</fullName>
    </submittedName>
</protein>
<dbReference type="Pfam" id="PF00528">
    <property type="entry name" value="BPD_transp_1"/>
    <property type="match status" value="1"/>
</dbReference>
<gene>
    <name evidence="9" type="ORF">CUN51_01210</name>
</gene>
<dbReference type="CDD" id="cd06261">
    <property type="entry name" value="TM_PBP2"/>
    <property type="match status" value="1"/>
</dbReference>
<reference evidence="9 10" key="1">
    <citation type="submission" date="2017-11" db="EMBL/GenBank/DDBJ databases">
        <title>Evolution of Phototrophy in the Chloroflexi Phylum Driven by Horizontal Gene Transfer.</title>
        <authorList>
            <person name="Ward L.M."/>
            <person name="Hemp J."/>
            <person name="Shih P.M."/>
            <person name="Mcglynn S.E."/>
            <person name="Fischer W."/>
        </authorList>
    </citation>
    <scope>NUCLEOTIDE SEQUENCE [LARGE SCALE GENOMIC DNA]</scope>
    <source>
        <strain evidence="9">CP2_2F</strain>
    </source>
</reference>
<feature type="transmembrane region" description="Helical" evidence="7">
    <location>
        <begin position="172"/>
        <end position="197"/>
    </location>
</feature>
<dbReference type="InterPro" id="IPR035906">
    <property type="entry name" value="MetI-like_sf"/>
</dbReference>
<comment type="similarity">
    <text evidence="7">Belongs to the binding-protein-dependent transport system permease family.</text>
</comment>
<dbReference type="Proteomes" id="UP000228921">
    <property type="component" value="Unassembled WGS sequence"/>
</dbReference>
<proteinExistence type="inferred from homology"/>
<dbReference type="EMBL" id="PGTK01000001">
    <property type="protein sequence ID" value="PJF32275.1"/>
    <property type="molecule type" value="Genomic_DNA"/>
</dbReference>
<comment type="caution">
    <text evidence="9">The sequence shown here is derived from an EMBL/GenBank/DDBJ whole genome shotgun (WGS) entry which is preliminary data.</text>
</comment>
<dbReference type="GO" id="GO:0005886">
    <property type="term" value="C:plasma membrane"/>
    <property type="evidence" value="ECO:0007669"/>
    <property type="project" value="UniProtKB-SubCell"/>
</dbReference>
<keyword evidence="2 7" id="KW-0813">Transport</keyword>
<dbReference type="PANTHER" id="PTHR30193:SF37">
    <property type="entry name" value="INNER MEMBRANE ABC TRANSPORTER PERMEASE PROTEIN YCJO"/>
    <property type="match status" value="1"/>
</dbReference>
<feature type="transmembrane region" description="Helical" evidence="7">
    <location>
        <begin position="281"/>
        <end position="302"/>
    </location>
</feature>
<feature type="transmembrane region" description="Helical" evidence="7">
    <location>
        <begin position="25"/>
        <end position="46"/>
    </location>
</feature>
<dbReference type="GO" id="GO:0055085">
    <property type="term" value="P:transmembrane transport"/>
    <property type="evidence" value="ECO:0007669"/>
    <property type="project" value="InterPro"/>
</dbReference>
<dbReference type="AlphaFoldDB" id="A0A2M8P404"/>
<dbReference type="InterPro" id="IPR051393">
    <property type="entry name" value="ABC_transporter_permease"/>
</dbReference>
<evidence type="ECO:0000256" key="4">
    <source>
        <dbReference type="ARBA" id="ARBA00022692"/>
    </source>
</evidence>
<evidence type="ECO:0000259" key="8">
    <source>
        <dbReference type="PROSITE" id="PS50928"/>
    </source>
</evidence>
<feature type="transmembrane region" description="Helical" evidence="7">
    <location>
        <begin position="90"/>
        <end position="111"/>
    </location>
</feature>
<feature type="transmembrane region" description="Helical" evidence="7">
    <location>
        <begin position="123"/>
        <end position="143"/>
    </location>
</feature>
<name>A0A2M8P404_9CHLR</name>
<dbReference type="InterPro" id="IPR000515">
    <property type="entry name" value="MetI-like"/>
</dbReference>
<evidence type="ECO:0000256" key="5">
    <source>
        <dbReference type="ARBA" id="ARBA00022989"/>
    </source>
</evidence>
<sequence>MLPYSTTQTAQTTVRAPLLTYRRRLALTGILFILPALIYFTVFAFYPMANAIHLSFHEYDLLSEKRYVGLRQYERLFASAAFGRSLQTTAVYALGVSVPIWVLAMGLAILLNQNIRFRTFFRTVFFAPIVMPLVVLAIIWTLLYHPFGPINSVILAPFTGSETIPWLNSRQYALLAVIIMAIWRATGYYGVIFLAGLQNIPNEYYEAARIDGANGWQLFTYITFPLLRPTTLFVVVVSIINALRHFDAIWIMTGGGPGDATTVLSVLIYETGWIGFNMGRASAMSVILFLIALGFTIVQLRLFRNNQ</sequence>
<keyword evidence="3" id="KW-1003">Cell membrane</keyword>
<keyword evidence="4 7" id="KW-0812">Transmembrane</keyword>
<evidence type="ECO:0000313" key="9">
    <source>
        <dbReference type="EMBL" id="PJF32275.1"/>
    </source>
</evidence>
<dbReference type="SUPFAM" id="SSF161098">
    <property type="entry name" value="MetI-like"/>
    <property type="match status" value="1"/>
</dbReference>
<keyword evidence="6 7" id="KW-0472">Membrane</keyword>
<dbReference type="Gene3D" id="1.10.3720.10">
    <property type="entry name" value="MetI-like"/>
    <property type="match status" value="1"/>
</dbReference>